<evidence type="ECO:0000256" key="1">
    <source>
        <dbReference type="ARBA" id="ARBA00005234"/>
    </source>
</evidence>
<organism evidence="7 8">
    <name type="scientific">Favolaschia claudopus</name>
    <dbReference type="NCBI Taxonomy" id="2862362"/>
    <lineage>
        <taxon>Eukaryota</taxon>
        <taxon>Fungi</taxon>
        <taxon>Dikarya</taxon>
        <taxon>Basidiomycota</taxon>
        <taxon>Agaricomycotina</taxon>
        <taxon>Agaricomycetes</taxon>
        <taxon>Agaricomycetidae</taxon>
        <taxon>Agaricales</taxon>
        <taxon>Marasmiineae</taxon>
        <taxon>Mycenaceae</taxon>
        <taxon>Favolaschia</taxon>
    </lineage>
</organism>
<dbReference type="GO" id="GO:0016926">
    <property type="term" value="P:protein desumoylation"/>
    <property type="evidence" value="ECO:0007669"/>
    <property type="project" value="UniProtKB-ARBA"/>
</dbReference>
<comment type="caution">
    <text evidence="7">The sequence shown here is derived from an EMBL/GenBank/DDBJ whole genome shotgun (WGS) entry which is preliminary data.</text>
</comment>
<reference evidence="7 8" key="1">
    <citation type="journal article" date="2024" name="J Genomics">
        <title>Draft genome sequencing and assembly of Favolaschia claudopus CIRM-BRFM 2984 isolated from oak limbs.</title>
        <authorList>
            <person name="Navarro D."/>
            <person name="Drula E."/>
            <person name="Chaduli D."/>
            <person name="Cazenave R."/>
            <person name="Ahrendt S."/>
            <person name="Wang J."/>
            <person name="Lipzen A."/>
            <person name="Daum C."/>
            <person name="Barry K."/>
            <person name="Grigoriev I.V."/>
            <person name="Favel A."/>
            <person name="Rosso M.N."/>
            <person name="Martin F."/>
        </authorList>
    </citation>
    <scope>NUCLEOTIDE SEQUENCE [LARGE SCALE GENOMIC DNA]</scope>
    <source>
        <strain evidence="7 8">CIRM-BRFM 2984</strain>
    </source>
</reference>
<keyword evidence="4" id="KW-0788">Thiol protease</keyword>
<protein>
    <recommendedName>
        <fullName evidence="6">Ubiquitin-like protease family profile domain-containing protein</fullName>
    </recommendedName>
</protein>
<sequence>MASESESEDSADEKKKKGAGRPRKRWIKQKIKRGKEAVKAGWSALLRSRSPSPSAPPPASAHGSAGLALSGEAARDTLLAQQEYGVASERVDRNQTPVWLQSIDHARQGYRKIATFNTEDLPAWFNEQATEVTADDLAVVNIWQLHTHEDASPAQWMLLMASRFLRLQILDRGRRFGASAAAIQRDLVQNFILRNTSGVDAPLPRHRIPTGKQVRDMLRAGKQRLRLARNPFRATKLMVDLNPRDMYYHTEHDFTAPDDKSKFTVAITDDFSLDSTILNTVGPDGTIFVDSTHRLRNENRAATTVLCTANEGKHVMPGAYLISANIQAPTIKNWFVETIKKIEARAQEVANDKSKIHDRDVAAQEQLFSRCKHIAENGFDFTNIMIDKSRSEYNGLVDALRELGITNYYIRLCQFHVIFAILRFDFDDGSQGLGFAIPISIKAEILILFRILQRCRSWVQWDDTKRNFREGLVHLLGNADRDELAARDAAERVSVASQGNNAARQASRARGKPRARTKKAKESNKAVLEVVWDYFDKNWFVPPWIPLFTDIGMPPGQSRDGTWNTNNWAETAFKQFNTVFLDNKHNKRIDQLASVILNHHLPYFRYFPTPDRAPAKAFVELHDKANRLWEADAVQRTENPEVFTVDRVISGVPTQYTVVLTPLSCNCESYLYTGKACADIIAARLLRANGQSAKWKAGLYGYHSPRFIKKRGPAKRVRLHRNSLLPAFYRDAPFARRIPHLNRLHRLWRLGILAVPRRQRAVRHSKHQSSLPSPSPSNSSSEAGDALTAQDLALSTLENTTAWLGPEYKLRLDEVGVFVALFNNSTVAIKEGIAFVAGPAELGFRDKLRSMNWMAPLTVEQLRAGEVNFLADLLSTRDHQSIRHIVYFECRADHWTTFYHSLRADPPGFVWLNSLHCPEEGPPLYDVQDQWFLNQFFLPQRRSVPPIITGALTTKPIYLGLQEDPFSCGFWAVLFGVSILLNFDPQVPKINVQDLKQRLRLLYLNFLTDPEGLPAALLDKTFRDFNPVVRHDHLPPGSIISRRPPEFSQATAPPDLQTLLLPTCLSEKIDERYQNLLTPGSQEMTWRITGDFDVPSSRLRKLLVEDEWTSEYVIDGYLELFLQDYLRLRPGQEHVDLPFVFADSVFRNALVHAKRDPTGMAPPPRSNPRFGARVRWFEEINIFEKRLLIIPVFWENNDHWLLATAFFSEKRVRIYDSWMNGADRRGGAVLGRVLEMLKWEHSKVYDGQQLPQEWMHAPQKELLVHVPKQVNTVDCGIYMLAFIQAVAQDVDPTFMTFTPESAKRSRVSIANRLCAAIYANSDNHKALGMMPKVARRRIPLDAVGHAVFFPSPTNPGLFLPARTIAVHLPDRDHVTLEWLCDLLWMKEDERSCGQFVRSYEEWIDAASSFRTPAELPPIKWPASMLGNPRHISMAFPSSQRIEITLSSHRTRLINQFLEHEPQTPLFSQIQQDFLHRDNLPTMELSSGATVSVPFEFAIAPSLTLWHVPPHERLVLDLTTSVVESVLARSPNAAGNDAVRDQFKEVVEAVAAVSFCVAYVAHLTEVGEEQVYLALKEGRVEWSKTDSERMRDIYLHACEGLLDDASLQIAVPDLPPPIPLIRSPT</sequence>
<evidence type="ECO:0000256" key="3">
    <source>
        <dbReference type="ARBA" id="ARBA00022801"/>
    </source>
</evidence>
<proteinExistence type="inferred from homology"/>
<dbReference type="EMBL" id="JAWWNJ010000029">
    <property type="protein sequence ID" value="KAK7027760.1"/>
    <property type="molecule type" value="Genomic_DNA"/>
</dbReference>
<accession>A0AAW0BQG4</accession>
<feature type="region of interest" description="Disordered" evidence="5">
    <location>
        <begin position="495"/>
        <end position="520"/>
    </location>
</feature>
<dbReference type="GO" id="GO:0019783">
    <property type="term" value="F:ubiquitin-like protein peptidase activity"/>
    <property type="evidence" value="ECO:0007669"/>
    <property type="project" value="UniProtKB-ARBA"/>
</dbReference>
<dbReference type="PANTHER" id="PTHR46915:SF2">
    <property type="entry name" value="UBIQUITIN-LIKE PROTEASE 4"/>
    <property type="match status" value="1"/>
</dbReference>
<feature type="compositionally biased region" description="Basic residues" evidence="5">
    <location>
        <begin position="16"/>
        <end position="33"/>
    </location>
</feature>
<evidence type="ECO:0000256" key="4">
    <source>
        <dbReference type="ARBA" id="ARBA00022807"/>
    </source>
</evidence>
<dbReference type="GO" id="GO:0008234">
    <property type="term" value="F:cysteine-type peptidase activity"/>
    <property type="evidence" value="ECO:0007669"/>
    <property type="project" value="UniProtKB-KW"/>
</dbReference>
<gene>
    <name evidence="7" type="ORF">R3P38DRAFT_2526111</name>
</gene>
<keyword evidence="8" id="KW-1185">Reference proteome</keyword>
<dbReference type="Pfam" id="PF02902">
    <property type="entry name" value="Peptidase_C48"/>
    <property type="match status" value="1"/>
</dbReference>
<comment type="similarity">
    <text evidence="1">Belongs to the peptidase C48 family.</text>
</comment>
<evidence type="ECO:0000259" key="6">
    <source>
        <dbReference type="PROSITE" id="PS50600"/>
    </source>
</evidence>
<keyword evidence="3" id="KW-0378">Hydrolase</keyword>
<dbReference type="GO" id="GO:0006508">
    <property type="term" value="P:proteolysis"/>
    <property type="evidence" value="ECO:0007669"/>
    <property type="project" value="UniProtKB-KW"/>
</dbReference>
<name>A0AAW0BQG4_9AGAR</name>
<evidence type="ECO:0000256" key="5">
    <source>
        <dbReference type="SAM" id="MobiDB-lite"/>
    </source>
</evidence>
<feature type="region of interest" description="Disordered" evidence="5">
    <location>
        <begin position="1"/>
        <end position="65"/>
    </location>
</feature>
<dbReference type="InterPro" id="IPR038765">
    <property type="entry name" value="Papain-like_cys_pep_sf"/>
</dbReference>
<feature type="compositionally biased region" description="Acidic residues" evidence="5">
    <location>
        <begin position="1"/>
        <end position="11"/>
    </location>
</feature>
<feature type="compositionally biased region" description="Low complexity" evidence="5">
    <location>
        <begin position="43"/>
        <end position="52"/>
    </location>
</feature>
<evidence type="ECO:0000313" key="8">
    <source>
        <dbReference type="Proteomes" id="UP001362999"/>
    </source>
</evidence>
<dbReference type="PANTHER" id="PTHR46915">
    <property type="entry name" value="UBIQUITIN-LIKE PROTEASE 4-RELATED"/>
    <property type="match status" value="1"/>
</dbReference>
<evidence type="ECO:0000256" key="2">
    <source>
        <dbReference type="ARBA" id="ARBA00022670"/>
    </source>
</evidence>
<dbReference type="SUPFAM" id="SSF54001">
    <property type="entry name" value="Cysteine proteinases"/>
    <property type="match status" value="1"/>
</dbReference>
<feature type="domain" description="Ubiquitin-like protease family profile" evidence="6">
    <location>
        <begin position="1092"/>
        <end position="1286"/>
    </location>
</feature>
<dbReference type="Proteomes" id="UP001362999">
    <property type="component" value="Unassembled WGS sequence"/>
</dbReference>
<feature type="compositionally biased region" description="Low complexity" evidence="5">
    <location>
        <begin position="769"/>
        <end position="781"/>
    </location>
</feature>
<dbReference type="PROSITE" id="PS50600">
    <property type="entry name" value="ULP_PROTEASE"/>
    <property type="match status" value="1"/>
</dbReference>
<evidence type="ECO:0000313" key="7">
    <source>
        <dbReference type="EMBL" id="KAK7027760.1"/>
    </source>
</evidence>
<feature type="compositionally biased region" description="Basic residues" evidence="5">
    <location>
        <begin position="507"/>
        <end position="519"/>
    </location>
</feature>
<dbReference type="InterPro" id="IPR003653">
    <property type="entry name" value="Peptidase_C48_C"/>
</dbReference>
<dbReference type="Gene3D" id="3.40.395.10">
    <property type="entry name" value="Adenoviral Proteinase, Chain A"/>
    <property type="match status" value="1"/>
</dbReference>
<keyword evidence="2" id="KW-0645">Protease</keyword>
<feature type="region of interest" description="Disordered" evidence="5">
    <location>
        <begin position="763"/>
        <end position="785"/>
    </location>
</feature>
<feature type="compositionally biased region" description="Polar residues" evidence="5">
    <location>
        <begin position="495"/>
        <end position="504"/>
    </location>
</feature>